<protein>
    <submittedName>
        <fullName evidence="1">Reverse transcriptase domain, Reverse transcriptase zinc-binding domain protein</fullName>
    </submittedName>
</protein>
<accession>A0A2U1KT59</accession>
<reference evidence="1 2" key="1">
    <citation type="journal article" date="2018" name="Mol. Plant">
        <title>The genome of Artemisia annua provides insight into the evolution of Asteraceae family and artemisinin biosynthesis.</title>
        <authorList>
            <person name="Shen Q."/>
            <person name="Zhang L."/>
            <person name="Liao Z."/>
            <person name="Wang S."/>
            <person name="Yan T."/>
            <person name="Shi P."/>
            <person name="Liu M."/>
            <person name="Fu X."/>
            <person name="Pan Q."/>
            <person name="Wang Y."/>
            <person name="Lv Z."/>
            <person name="Lu X."/>
            <person name="Zhang F."/>
            <person name="Jiang W."/>
            <person name="Ma Y."/>
            <person name="Chen M."/>
            <person name="Hao X."/>
            <person name="Li L."/>
            <person name="Tang Y."/>
            <person name="Lv G."/>
            <person name="Zhou Y."/>
            <person name="Sun X."/>
            <person name="Brodelius P.E."/>
            <person name="Rose J.K.C."/>
            <person name="Tang K."/>
        </authorList>
    </citation>
    <scope>NUCLEOTIDE SEQUENCE [LARGE SCALE GENOMIC DNA]</scope>
    <source>
        <strain evidence="2">cv. Huhao1</strain>
        <tissue evidence="1">Leaf</tissue>
    </source>
</reference>
<dbReference type="OrthoDB" id="1938430at2759"/>
<dbReference type="AlphaFoldDB" id="A0A2U1KT59"/>
<keyword evidence="1" id="KW-0695">RNA-directed DNA polymerase</keyword>
<sequence>MMKWGIHEISSKVKCLADIQGQGTNWQEIVHDMADSGNGNNIKSVVKRLLLAASVYNIWKERNGRIFRDVTKSGNEVFNSIVETVKTRLVGLTVRDSGAVRRTERVWGITCKRAV</sequence>
<name>A0A2U1KT59_ARTAN</name>
<dbReference type="GO" id="GO:0003964">
    <property type="term" value="F:RNA-directed DNA polymerase activity"/>
    <property type="evidence" value="ECO:0007669"/>
    <property type="project" value="UniProtKB-KW"/>
</dbReference>
<keyword evidence="1" id="KW-0548">Nucleotidyltransferase</keyword>
<comment type="caution">
    <text evidence="1">The sequence shown here is derived from an EMBL/GenBank/DDBJ whole genome shotgun (WGS) entry which is preliminary data.</text>
</comment>
<evidence type="ECO:0000313" key="1">
    <source>
        <dbReference type="EMBL" id="PWA39938.1"/>
    </source>
</evidence>
<keyword evidence="1" id="KW-0808">Transferase</keyword>
<dbReference type="EMBL" id="PKPP01014196">
    <property type="protein sequence ID" value="PWA39938.1"/>
    <property type="molecule type" value="Genomic_DNA"/>
</dbReference>
<dbReference type="Proteomes" id="UP000245207">
    <property type="component" value="Unassembled WGS sequence"/>
</dbReference>
<organism evidence="1 2">
    <name type="scientific">Artemisia annua</name>
    <name type="common">Sweet wormwood</name>
    <dbReference type="NCBI Taxonomy" id="35608"/>
    <lineage>
        <taxon>Eukaryota</taxon>
        <taxon>Viridiplantae</taxon>
        <taxon>Streptophyta</taxon>
        <taxon>Embryophyta</taxon>
        <taxon>Tracheophyta</taxon>
        <taxon>Spermatophyta</taxon>
        <taxon>Magnoliopsida</taxon>
        <taxon>eudicotyledons</taxon>
        <taxon>Gunneridae</taxon>
        <taxon>Pentapetalae</taxon>
        <taxon>asterids</taxon>
        <taxon>campanulids</taxon>
        <taxon>Asterales</taxon>
        <taxon>Asteraceae</taxon>
        <taxon>Asteroideae</taxon>
        <taxon>Anthemideae</taxon>
        <taxon>Artemisiinae</taxon>
        <taxon>Artemisia</taxon>
    </lineage>
</organism>
<proteinExistence type="predicted"/>
<gene>
    <name evidence="1" type="ORF">CTI12_AA567350</name>
</gene>
<keyword evidence="2" id="KW-1185">Reference proteome</keyword>
<evidence type="ECO:0000313" key="2">
    <source>
        <dbReference type="Proteomes" id="UP000245207"/>
    </source>
</evidence>